<dbReference type="EMBL" id="JARJCM010000129">
    <property type="protein sequence ID" value="KAJ7027125.1"/>
    <property type="molecule type" value="Genomic_DNA"/>
</dbReference>
<gene>
    <name evidence="2" type="ORF">C8F04DRAFT_1189936</name>
</gene>
<feature type="compositionally biased region" description="Basic and acidic residues" evidence="1">
    <location>
        <begin position="830"/>
        <end position="839"/>
    </location>
</feature>
<organism evidence="2 3">
    <name type="scientific">Mycena alexandri</name>
    <dbReference type="NCBI Taxonomy" id="1745969"/>
    <lineage>
        <taxon>Eukaryota</taxon>
        <taxon>Fungi</taxon>
        <taxon>Dikarya</taxon>
        <taxon>Basidiomycota</taxon>
        <taxon>Agaricomycotina</taxon>
        <taxon>Agaricomycetes</taxon>
        <taxon>Agaricomycetidae</taxon>
        <taxon>Agaricales</taxon>
        <taxon>Marasmiineae</taxon>
        <taxon>Mycenaceae</taxon>
        <taxon>Mycena</taxon>
    </lineage>
</organism>
<keyword evidence="3" id="KW-1185">Reference proteome</keyword>
<proteinExistence type="predicted"/>
<reference evidence="2" key="1">
    <citation type="submission" date="2023-03" db="EMBL/GenBank/DDBJ databases">
        <title>Massive genome expansion in bonnet fungi (Mycena s.s.) driven by repeated elements and novel gene families across ecological guilds.</title>
        <authorList>
            <consortium name="Lawrence Berkeley National Laboratory"/>
            <person name="Harder C.B."/>
            <person name="Miyauchi S."/>
            <person name="Viragh M."/>
            <person name="Kuo A."/>
            <person name="Thoen E."/>
            <person name="Andreopoulos B."/>
            <person name="Lu D."/>
            <person name="Skrede I."/>
            <person name="Drula E."/>
            <person name="Henrissat B."/>
            <person name="Morin E."/>
            <person name="Kohler A."/>
            <person name="Barry K."/>
            <person name="LaButti K."/>
            <person name="Morin E."/>
            <person name="Salamov A."/>
            <person name="Lipzen A."/>
            <person name="Mereny Z."/>
            <person name="Hegedus B."/>
            <person name="Baldrian P."/>
            <person name="Stursova M."/>
            <person name="Weitz H."/>
            <person name="Taylor A."/>
            <person name="Grigoriev I.V."/>
            <person name="Nagy L.G."/>
            <person name="Martin F."/>
            <person name="Kauserud H."/>
        </authorList>
    </citation>
    <scope>NUCLEOTIDE SEQUENCE</scope>
    <source>
        <strain evidence="2">CBHHK200</strain>
    </source>
</reference>
<protein>
    <submittedName>
        <fullName evidence="2">Uncharacterized protein</fullName>
    </submittedName>
</protein>
<feature type="region of interest" description="Disordered" evidence="1">
    <location>
        <begin position="826"/>
        <end position="851"/>
    </location>
</feature>
<evidence type="ECO:0000256" key="1">
    <source>
        <dbReference type="SAM" id="MobiDB-lite"/>
    </source>
</evidence>
<evidence type="ECO:0000313" key="3">
    <source>
        <dbReference type="Proteomes" id="UP001218188"/>
    </source>
</evidence>
<sequence length="1072" mass="117551">MPQISHLLARVQFPLIVVGNLYYTQELPLLEDERTGDLLGGEAEEDERMGELLGGEVGEGELAGELAGGVGRQGNWARPQRPRVATGVNGGAGPGAAMSAGAKTVAHDQIVPLLLSVLQSSLRRGVSDGIVVTVLHVVCVVALEIGADTGLELRSKRLGLEGNTAVRAHLAGASVVCQSRQVMIDPLRHALRGTLRRNLKLLVSEELRDLAYDRPLTNISPVVGVIPWTIYADHGKVKLFFVFFFQHKLTSMREKKKKMFKPYDAAAVPDSMPFPDLALVATIKGEETPVPKLNKHQRSWILDVALRGVDLQDLQTRVACAEFYDTVKSDVFDAKAFQHVVQPQDAAVEASLPALVATWKLQTRRRPREQQTNLPRPTMTPATWRKMRAIQKVISNKRTADRNRKPTTNVRDGSIPIAPATALAKLMGLVAYTGRDKFRNKRHDKINEYSATLSGTNAAEAILWAKEDQALWESSAEASEENIDWEEQQWLILGGFQHLVDTLNTGRKFRPFVANISMAWLDENNKAQLEWIEALPIGVKVEKPLQDYAAARDDSGEPTMPVFPYSAEDLDDMSPNSVAQLITTFLMKLYGRPVVYVGLGIGHGHGRRDATPGFFRKLPAVVGEEEEEGATAEAAWVKQQQQMEEAVRVKEAETEAVQVKEAEAEAVRVKEAEDELARVKEAEAEAARVKQQQMEEAVAWAKEAEEAAKEAEAAQVKEAKGRKGRKRKAEDELVPEPEQERWRPVRNCQTPQEAERECNQKAAEEAARRKVKPSAHSISALKMSIRIQRKPVVGKLGSPGRDLSSLANLSSLKNFSSFNNLSSSWPGFKPEARQARPNEAEAQPGPTAGLSGPRAAGLGFKFSGPSPGLRPGPKIQGLKFLGLKPQSLRAIQKMLLGLDSELAPGGKTWKPNSESLKKEMTGNGAVFVSFPLCGSGSGQSPGFGLGLGLNRLGLGLRKSQAQAHISKMTKVLRLAGLFLLSQGRKCTNFFGLVTGHREDVRMFRKSHKFGGNGSKNRIFARAQARLIGEAAAFSQTGICEVIGLFASAFWIPTVARNKFSMDCGWKVQVYIL</sequence>
<dbReference type="AlphaFoldDB" id="A0AAD6WWD3"/>
<name>A0AAD6WWD3_9AGAR</name>
<evidence type="ECO:0000313" key="2">
    <source>
        <dbReference type="EMBL" id="KAJ7027125.1"/>
    </source>
</evidence>
<dbReference type="Proteomes" id="UP001218188">
    <property type="component" value="Unassembled WGS sequence"/>
</dbReference>
<comment type="caution">
    <text evidence="2">The sequence shown here is derived from an EMBL/GenBank/DDBJ whole genome shotgun (WGS) entry which is preliminary data.</text>
</comment>
<feature type="compositionally biased region" description="Basic and acidic residues" evidence="1">
    <location>
        <begin position="711"/>
        <end position="721"/>
    </location>
</feature>
<feature type="region of interest" description="Disordered" evidence="1">
    <location>
        <begin position="711"/>
        <end position="753"/>
    </location>
</feature>
<accession>A0AAD6WWD3</accession>